<dbReference type="STRING" id="1798525.A3G90_02910"/>
<sequence>MSSIIGGAWSTACHLFVQYPFTTACAVVLGVGTYNVLTDEQKAECNKIVAACQTVPTPPPPVVIAPVAPPAPVVVVPAKPAVVDPCADAPVMTTADLFVSTGKPFLWKNPGIDPVRGKAPGPYLAQLKFTPAEQAIFLKKIAEQDGEVINLKKGDVIGLMTSGSGKLKTNTTVAFDPVFRTTGSGDYKNDGRMRIYIHEQHVRLNGDCVLRQMVLLEPFVCQNWSRISDMISPLRRVPDAVTPATKEAK</sequence>
<protein>
    <submittedName>
        <fullName evidence="1">Uncharacterized protein</fullName>
    </submittedName>
</protein>
<gene>
    <name evidence="1" type="ORF">A3G90_02910</name>
</gene>
<accession>A0A1F6FGM4</accession>
<dbReference type="EMBL" id="MFMM01000001">
    <property type="protein sequence ID" value="OGG84990.1"/>
    <property type="molecule type" value="Genomic_DNA"/>
</dbReference>
<reference evidence="1 2" key="1">
    <citation type="journal article" date="2016" name="Nat. Commun.">
        <title>Thousands of microbial genomes shed light on interconnected biogeochemical processes in an aquifer system.</title>
        <authorList>
            <person name="Anantharaman K."/>
            <person name="Brown C.T."/>
            <person name="Hug L.A."/>
            <person name="Sharon I."/>
            <person name="Castelle C.J."/>
            <person name="Probst A.J."/>
            <person name="Thomas B.C."/>
            <person name="Singh A."/>
            <person name="Wilkins M.J."/>
            <person name="Karaoz U."/>
            <person name="Brodie E.L."/>
            <person name="Williams K.H."/>
            <person name="Hubbard S.S."/>
            <person name="Banfield J.F."/>
        </authorList>
    </citation>
    <scope>NUCLEOTIDE SEQUENCE [LARGE SCALE GENOMIC DNA]</scope>
</reference>
<comment type="caution">
    <text evidence="1">The sequence shown here is derived from an EMBL/GenBank/DDBJ whole genome shotgun (WGS) entry which is preliminary data.</text>
</comment>
<name>A0A1F6FGM4_9BACT</name>
<dbReference type="AlphaFoldDB" id="A0A1F6FGM4"/>
<organism evidence="1 2">
    <name type="scientific">Candidatus Kaiserbacteria bacterium RIFCSPLOWO2_12_FULL_45_26</name>
    <dbReference type="NCBI Taxonomy" id="1798525"/>
    <lineage>
        <taxon>Bacteria</taxon>
        <taxon>Candidatus Kaiseribacteriota</taxon>
    </lineage>
</organism>
<proteinExistence type="predicted"/>
<evidence type="ECO:0000313" key="1">
    <source>
        <dbReference type="EMBL" id="OGG84990.1"/>
    </source>
</evidence>
<dbReference type="Proteomes" id="UP000177325">
    <property type="component" value="Unassembled WGS sequence"/>
</dbReference>
<evidence type="ECO:0000313" key="2">
    <source>
        <dbReference type="Proteomes" id="UP000177325"/>
    </source>
</evidence>